<dbReference type="InterPro" id="IPR044145">
    <property type="entry name" value="IF2_II"/>
</dbReference>
<feature type="binding site" evidence="7">
    <location>
        <begin position="48"/>
        <end position="52"/>
    </location>
    <ligand>
        <name>GTP</name>
        <dbReference type="ChEBI" id="CHEBI:37565"/>
    </ligand>
</feature>
<keyword evidence="3 7" id="KW-0396">Initiation factor</keyword>
<dbReference type="FunFam" id="2.40.30.10:FF:000007">
    <property type="entry name" value="Translation initiation factor IF-2"/>
    <property type="match status" value="1"/>
</dbReference>
<dbReference type="Gene3D" id="3.40.50.300">
    <property type="entry name" value="P-loop containing nucleotide triphosphate hydrolases"/>
    <property type="match status" value="1"/>
</dbReference>
<dbReference type="Proteomes" id="UP000076962">
    <property type="component" value="Unassembled WGS sequence"/>
</dbReference>
<proteinExistence type="inferred from homology"/>
<dbReference type="SUPFAM" id="SSF52540">
    <property type="entry name" value="P-loop containing nucleoside triphosphate hydrolases"/>
    <property type="match status" value="1"/>
</dbReference>
<name>A0A176S3X4_9GAMM</name>
<comment type="caution">
    <text evidence="10">The sequence shown here is derived from an EMBL/GenBank/DDBJ whole genome shotgun (WGS) entry which is preliminary data.</text>
</comment>
<evidence type="ECO:0000259" key="9">
    <source>
        <dbReference type="PROSITE" id="PS51722"/>
    </source>
</evidence>
<dbReference type="InterPro" id="IPR053905">
    <property type="entry name" value="EF-G-like_DII"/>
</dbReference>
<dbReference type="FunFam" id="2.40.30.10:FF:000008">
    <property type="entry name" value="Translation initiation factor IF-2"/>
    <property type="match status" value="1"/>
</dbReference>
<evidence type="ECO:0000256" key="6">
    <source>
        <dbReference type="ARBA" id="ARBA00023134"/>
    </source>
</evidence>
<dbReference type="InterPro" id="IPR000795">
    <property type="entry name" value="T_Tr_GTP-bd_dom"/>
</dbReference>
<evidence type="ECO:0000256" key="1">
    <source>
        <dbReference type="ARBA" id="ARBA00007733"/>
    </source>
</evidence>
<evidence type="ECO:0000313" key="10">
    <source>
        <dbReference type="EMBL" id="OAD22812.1"/>
    </source>
</evidence>
<dbReference type="InterPro" id="IPR015760">
    <property type="entry name" value="TIF_IF2"/>
</dbReference>
<organism evidence="10 11">
    <name type="scientific">Candidatus Thiomargarita nelsonii</name>
    <dbReference type="NCBI Taxonomy" id="1003181"/>
    <lineage>
        <taxon>Bacteria</taxon>
        <taxon>Pseudomonadati</taxon>
        <taxon>Pseudomonadota</taxon>
        <taxon>Gammaproteobacteria</taxon>
        <taxon>Thiotrichales</taxon>
        <taxon>Thiotrichaceae</taxon>
        <taxon>Thiomargarita</taxon>
    </lineage>
</organism>
<dbReference type="PROSITE" id="PS01176">
    <property type="entry name" value="IF2"/>
    <property type="match status" value="1"/>
</dbReference>
<dbReference type="PANTHER" id="PTHR43381">
    <property type="entry name" value="TRANSLATION INITIATION FACTOR IF-2-RELATED"/>
    <property type="match status" value="1"/>
</dbReference>
<dbReference type="NCBIfam" id="TIGR00487">
    <property type="entry name" value="IF-2"/>
    <property type="match status" value="1"/>
</dbReference>
<dbReference type="InterPro" id="IPR027417">
    <property type="entry name" value="P-loop_NTPase"/>
</dbReference>
<dbReference type="PATRIC" id="fig|1003181.4.peg.1919"/>
<dbReference type="InterPro" id="IPR009000">
    <property type="entry name" value="Transl_B-barrel_sf"/>
</dbReference>
<comment type="subcellular location">
    <subcellularLocation>
        <location evidence="7">Cytoplasm</location>
    </subcellularLocation>
</comment>
<sequence>MGHVDHGKTSLLDYIRRTKVAAGEAGGITQHIGAYHVDTPKGTVSFLDTPGHAAFTAMRARGAKVTDLVILVVAADDGVMPQTIEAIQHAKAAEVPLLVAVNKIDKPEADPERVKQELVAKEVVPEDWGGDTMFVHVSAKTGEGIDELLDSILLQAEVLELTTVAEGTATGVIIESRLDKGRGVVASLLVQSGKLKKGDVLLAGKEYGRVRAMLDETGKPIKEAGPSIPVEVLGLSGIPNAGDEAIVVSDERKAREIALFRQGKYREVRFARQHAIKLENMFSQFQTGQINTLNIVLKADVDGSVEALREALVKLSNDEVKVNIVASGVGGISESDVNLTVASNAILIGFNVRANTNAKHLINEEKVDLHYYSVIYEAIDEVKKALSGMLAPEIKEEIIGLAEVREVFRSPKFGLVAGCLVVDGLVKRHNHIRVLRDNVVIFEGELDSLRRFKDDALEVKAGIECGIGVKNYNDVKVNDQIEIYERRTVARTI</sequence>
<dbReference type="NCBIfam" id="TIGR00231">
    <property type="entry name" value="small_GTP"/>
    <property type="match status" value="1"/>
</dbReference>
<dbReference type="InterPro" id="IPR023115">
    <property type="entry name" value="TIF_IF2_dom3"/>
</dbReference>
<dbReference type="Gene3D" id="3.40.50.10050">
    <property type="entry name" value="Translation initiation factor IF- 2, domain 3"/>
    <property type="match status" value="1"/>
</dbReference>
<dbReference type="Gene3D" id="2.40.30.10">
    <property type="entry name" value="Translation factors"/>
    <property type="match status" value="2"/>
</dbReference>
<keyword evidence="6 7" id="KW-0342">GTP-binding</keyword>
<dbReference type="CDD" id="cd03702">
    <property type="entry name" value="IF2_mtIF2_II"/>
    <property type="match status" value="1"/>
</dbReference>
<dbReference type="SUPFAM" id="SSF50447">
    <property type="entry name" value="Translation proteins"/>
    <property type="match status" value="2"/>
</dbReference>
<protein>
    <recommendedName>
        <fullName evidence="2 7">Translation initiation factor IF-2</fullName>
    </recommendedName>
</protein>
<gene>
    <name evidence="7" type="primary">infB</name>
    <name evidence="10" type="ORF">THIOM_001377</name>
</gene>
<accession>A0A176S3X4</accession>
<dbReference type="GO" id="GO:0003924">
    <property type="term" value="F:GTPase activity"/>
    <property type="evidence" value="ECO:0007669"/>
    <property type="project" value="UniProtKB-UniRule"/>
</dbReference>
<keyword evidence="11" id="KW-1185">Reference proteome</keyword>
<dbReference type="InterPro" id="IPR000178">
    <property type="entry name" value="TF_IF2_bacterial-like"/>
</dbReference>
<dbReference type="PROSITE" id="PS51722">
    <property type="entry name" value="G_TR_2"/>
    <property type="match status" value="1"/>
</dbReference>
<dbReference type="EMBL" id="LUTY01000729">
    <property type="protein sequence ID" value="OAD22812.1"/>
    <property type="molecule type" value="Genomic_DNA"/>
</dbReference>
<evidence type="ECO:0000313" key="11">
    <source>
        <dbReference type="Proteomes" id="UP000076962"/>
    </source>
</evidence>
<evidence type="ECO:0000256" key="4">
    <source>
        <dbReference type="ARBA" id="ARBA00022741"/>
    </source>
</evidence>
<feature type="binding site" evidence="7">
    <location>
        <begin position="102"/>
        <end position="105"/>
    </location>
    <ligand>
        <name>GTP</name>
        <dbReference type="ChEBI" id="CHEBI:37565"/>
    </ligand>
</feature>
<evidence type="ECO:0000256" key="8">
    <source>
        <dbReference type="RuleBase" id="RU000644"/>
    </source>
</evidence>
<dbReference type="CDD" id="cd03692">
    <property type="entry name" value="mtIF2_IVc"/>
    <property type="match status" value="1"/>
</dbReference>
<comment type="caution">
    <text evidence="7">Lacks conserved residue(s) required for the propagation of feature annotation.</text>
</comment>
<dbReference type="GO" id="GO:0005829">
    <property type="term" value="C:cytosol"/>
    <property type="evidence" value="ECO:0007669"/>
    <property type="project" value="TreeGrafter"/>
</dbReference>
<dbReference type="Pfam" id="PF00009">
    <property type="entry name" value="GTP_EFTU"/>
    <property type="match status" value="1"/>
</dbReference>
<dbReference type="SUPFAM" id="SSF52156">
    <property type="entry name" value="Initiation factor IF2/eIF5b, domain 3"/>
    <property type="match status" value="1"/>
</dbReference>
<dbReference type="CDD" id="cd01887">
    <property type="entry name" value="IF2_eIF5B"/>
    <property type="match status" value="1"/>
</dbReference>
<comment type="function">
    <text evidence="7 8">One of the essential components for the initiation of protein synthesis. Protects formylmethionyl-tRNA from spontaneous hydrolysis and promotes its binding to the 30S ribosomal subunits. Also involved in the hydrolysis of GTP during the formation of the 70S ribosomal complex.</text>
</comment>
<keyword evidence="5 7" id="KW-0648">Protein biosynthesis</keyword>
<evidence type="ECO:0000256" key="3">
    <source>
        <dbReference type="ARBA" id="ARBA00022540"/>
    </source>
</evidence>
<dbReference type="GO" id="GO:0005525">
    <property type="term" value="F:GTP binding"/>
    <property type="evidence" value="ECO:0007669"/>
    <property type="project" value="UniProtKB-KW"/>
</dbReference>
<dbReference type="FunFam" id="3.40.50.10050:FF:000001">
    <property type="entry name" value="Translation initiation factor IF-2"/>
    <property type="match status" value="1"/>
</dbReference>
<evidence type="ECO:0000256" key="2">
    <source>
        <dbReference type="ARBA" id="ARBA00020675"/>
    </source>
</evidence>
<dbReference type="Pfam" id="PF11987">
    <property type="entry name" value="IF-2"/>
    <property type="match status" value="1"/>
</dbReference>
<dbReference type="GO" id="GO:0003743">
    <property type="term" value="F:translation initiation factor activity"/>
    <property type="evidence" value="ECO:0007669"/>
    <property type="project" value="UniProtKB-UniRule"/>
</dbReference>
<dbReference type="InterPro" id="IPR005225">
    <property type="entry name" value="Small_GTP-bd"/>
</dbReference>
<dbReference type="InterPro" id="IPR036925">
    <property type="entry name" value="TIF_IF2_dom3_sf"/>
</dbReference>
<dbReference type="HAMAP" id="MF_00100_B">
    <property type="entry name" value="IF_2_B"/>
    <property type="match status" value="1"/>
</dbReference>
<feature type="binding site" evidence="7">
    <location>
        <begin position="2"/>
        <end position="9"/>
    </location>
    <ligand>
        <name>GTP</name>
        <dbReference type="ChEBI" id="CHEBI:37565"/>
    </ligand>
</feature>
<comment type="similarity">
    <text evidence="1 7 8">Belongs to the TRAFAC class translation factor GTPase superfamily. Classic translation factor GTPase family. IF-2 subfamily.</text>
</comment>
<dbReference type="Pfam" id="PF22042">
    <property type="entry name" value="EF-G_D2"/>
    <property type="match status" value="1"/>
</dbReference>
<reference evidence="10 11" key="1">
    <citation type="submission" date="2016-05" db="EMBL/GenBank/DDBJ databases">
        <title>Single-cell genome of chain-forming Candidatus Thiomargarita nelsonii and comparison to other large sulfur-oxidizing bacteria.</title>
        <authorList>
            <person name="Winkel M."/>
            <person name="Salman V."/>
            <person name="Woyke T."/>
            <person name="Schulz-Vogt H."/>
            <person name="Richter M."/>
            <person name="Flood B."/>
            <person name="Bailey J."/>
            <person name="Amann R."/>
            <person name="Mussmann M."/>
        </authorList>
    </citation>
    <scope>NUCLEOTIDE SEQUENCE [LARGE SCALE GENOMIC DNA]</scope>
    <source>
        <strain evidence="10 11">THI036</strain>
    </source>
</reference>
<feature type="domain" description="Tr-type G" evidence="9">
    <location>
        <begin position="1"/>
        <end position="162"/>
    </location>
</feature>
<dbReference type="FunFam" id="3.40.50.300:FF:000019">
    <property type="entry name" value="Translation initiation factor IF-2"/>
    <property type="match status" value="1"/>
</dbReference>
<evidence type="ECO:0000256" key="5">
    <source>
        <dbReference type="ARBA" id="ARBA00022917"/>
    </source>
</evidence>
<keyword evidence="4 7" id="KW-0547">Nucleotide-binding</keyword>
<keyword evidence="7" id="KW-0963">Cytoplasm</keyword>
<evidence type="ECO:0000256" key="7">
    <source>
        <dbReference type="HAMAP-Rule" id="MF_00100"/>
    </source>
</evidence>
<dbReference type="PANTHER" id="PTHR43381:SF5">
    <property type="entry name" value="TR-TYPE G DOMAIN-CONTAINING PROTEIN"/>
    <property type="match status" value="1"/>
</dbReference>
<dbReference type="AlphaFoldDB" id="A0A176S3X4"/>